<dbReference type="KEGG" id="vg:26517947"/>
<reference evidence="1 2" key="1">
    <citation type="journal article" date="2015" name="J. Virol.">
        <title>Sinorhizobium meliloti Phage ?M9 Defines a New Group of T4 Superfamily Phages with Unusual Genomic Features but a Common T=16 Capsid.</title>
        <authorList>
            <person name="Johnson M.C."/>
            <person name="Tatum K.B."/>
            <person name="Lynn J.S."/>
            <person name="Brewer T.E."/>
            <person name="Lu S."/>
            <person name="Washburn B.K."/>
            <person name="Stroupe M.E."/>
            <person name="Jones K.M."/>
        </authorList>
    </citation>
    <scope>NUCLEOTIDE SEQUENCE [LARGE SCALE GENOMIC DNA]</scope>
</reference>
<evidence type="ECO:0000313" key="1">
    <source>
        <dbReference type="EMBL" id="AKE44895.1"/>
    </source>
</evidence>
<dbReference type="GeneID" id="26517947"/>
<reference evidence="2" key="2">
    <citation type="submission" date="2015-03" db="EMBL/GenBank/DDBJ databases">
        <title>The genome and structure of Sinorhizobium meliloti phage phiM9.</title>
        <authorList>
            <person name="Johnson M.C."/>
            <person name="Tatum K.B."/>
            <person name="Lynn J.S."/>
            <person name="Brewer T.E."/>
            <person name="Washburn B.K."/>
            <person name="Stroupe M.E."/>
            <person name="Jones K.M."/>
        </authorList>
    </citation>
    <scope>NUCLEOTIDE SEQUENCE [LARGE SCALE GENOMIC DNA]</scope>
</reference>
<dbReference type="Proteomes" id="UP000033804">
    <property type="component" value="Segment"/>
</dbReference>
<proteinExistence type="predicted"/>
<dbReference type="EMBL" id="KP881232">
    <property type="protein sequence ID" value="AKE44895.1"/>
    <property type="molecule type" value="Genomic_DNA"/>
</dbReference>
<accession>A0A0F6R651</accession>
<dbReference type="RefSeq" id="YP_009189649.1">
    <property type="nucleotide sequence ID" value="NC_028676.1"/>
</dbReference>
<keyword evidence="2" id="KW-1185">Reference proteome</keyword>
<gene>
    <name evidence="1" type="ORF">Sm_phiM9_268</name>
</gene>
<protein>
    <submittedName>
        <fullName evidence="1">Uncharacterized protein</fullName>
    </submittedName>
</protein>
<name>A0A0F6R651_9CAUD</name>
<evidence type="ECO:0000313" key="2">
    <source>
        <dbReference type="Proteomes" id="UP000033804"/>
    </source>
</evidence>
<sequence>MLLLNGTLEEKITNTQKTIESYKTHLDKLVLEDTNERIFKLIVAHKNNDYAALLGSNLGTSFLKERFGEGQMTFVWDEQIDYHTLWLKPERKDFSSKPEFSSMTRYSVMHTFGAHLKKIRFCIGRFHYDYTIRKTHMWDRNGLVLCGIGDVLNDIIQLAEEFPYVEVRKSV</sequence>
<organism evidence="1 2">
    <name type="scientific">Sinorhizobium phage phiM9</name>
    <dbReference type="NCBI Taxonomy" id="1636182"/>
    <lineage>
        <taxon>Viruses</taxon>
        <taxon>Duplodnaviria</taxon>
        <taxon>Heunggongvirae</taxon>
        <taxon>Uroviricota</taxon>
        <taxon>Caudoviricetes</taxon>
        <taxon>Pootjesviridae</taxon>
        <taxon>Emnonavirus</taxon>
        <taxon>Emnonavirus phiM9</taxon>
    </lineage>
</organism>